<keyword evidence="2" id="KW-1185">Reference proteome</keyword>
<gene>
    <name evidence="1" type="ORF">AVEN_256062_1</name>
</gene>
<dbReference type="AlphaFoldDB" id="A0A4Y2JY16"/>
<dbReference type="OrthoDB" id="10531623at2759"/>
<reference evidence="1 2" key="1">
    <citation type="journal article" date="2019" name="Sci. Rep.">
        <title>Orb-weaving spider Araneus ventricosus genome elucidates the spidroin gene catalogue.</title>
        <authorList>
            <person name="Kono N."/>
            <person name="Nakamura H."/>
            <person name="Ohtoshi R."/>
            <person name="Moran D.A.P."/>
            <person name="Shinohara A."/>
            <person name="Yoshida Y."/>
            <person name="Fujiwara M."/>
            <person name="Mori M."/>
            <person name="Tomita M."/>
            <person name="Arakawa K."/>
        </authorList>
    </citation>
    <scope>NUCLEOTIDE SEQUENCE [LARGE SCALE GENOMIC DNA]</scope>
</reference>
<protein>
    <submittedName>
        <fullName evidence="1">Uncharacterized protein</fullName>
    </submittedName>
</protein>
<sequence length="110" mass="12634">MKVDLTHQRIVRITGPTWGLKQAHRRIICSTVAERMILHSAAAPNITSRQKILLQTIQRKFLLFTTGAYRTTPTATLQSITGILPLYLIAEQEAVYVRVARLRRREYFQG</sequence>
<evidence type="ECO:0000313" key="2">
    <source>
        <dbReference type="Proteomes" id="UP000499080"/>
    </source>
</evidence>
<comment type="caution">
    <text evidence="1">The sequence shown here is derived from an EMBL/GenBank/DDBJ whole genome shotgun (WGS) entry which is preliminary data.</text>
</comment>
<accession>A0A4Y2JY16</accession>
<evidence type="ECO:0000313" key="1">
    <source>
        <dbReference type="EMBL" id="GBM94429.1"/>
    </source>
</evidence>
<dbReference type="EMBL" id="BGPR01003968">
    <property type="protein sequence ID" value="GBM94429.1"/>
    <property type="molecule type" value="Genomic_DNA"/>
</dbReference>
<proteinExistence type="predicted"/>
<dbReference type="Proteomes" id="UP000499080">
    <property type="component" value="Unassembled WGS sequence"/>
</dbReference>
<name>A0A4Y2JY16_ARAVE</name>
<organism evidence="1 2">
    <name type="scientific">Araneus ventricosus</name>
    <name type="common">Orbweaver spider</name>
    <name type="synonym">Epeira ventricosa</name>
    <dbReference type="NCBI Taxonomy" id="182803"/>
    <lineage>
        <taxon>Eukaryota</taxon>
        <taxon>Metazoa</taxon>
        <taxon>Ecdysozoa</taxon>
        <taxon>Arthropoda</taxon>
        <taxon>Chelicerata</taxon>
        <taxon>Arachnida</taxon>
        <taxon>Araneae</taxon>
        <taxon>Araneomorphae</taxon>
        <taxon>Entelegynae</taxon>
        <taxon>Araneoidea</taxon>
        <taxon>Araneidae</taxon>
        <taxon>Araneus</taxon>
    </lineage>
</organism>